<evidence type="ECO:0000256" key="5">
    <source>
        <dbReference type="ARBA" id="ARBA00022490"/>
    </source>
</evidence>
<keyword evidence="9" id="KW-0206">Cytoskeleton</keyword>
<comment type="caution">
    <text evidence="16">The sequence shown here is derived from an EMBL/GenBank/DDBJ whole genome shotgun (WGS) entry which is preliminary data.</text>
</comment>
<dbReference type="InterPro" id="IPR026504">
    <property type="entry name" value="MNS1"/>
</dbReference>
<keyword evidence="6" id="KW-0282">Flagellum</keyword>
<reference evidence="16 17" key="1">
    <citation type="journal article" date="2018" name="Nat. Ecol. Evol.">
        <title>Genomic signatures of mitonuclear coevolution across populations of Tigriopus californicus.</title>
        <authorList>
            <person name="Barreto F.S."/>
            <person name="Watson E.T."/>
            <person name="Lima T.G."/>
            <person name="Willett C.S."/>
            <person name="Edmands S."/>
            <person name="Li W."/>
            <person name="Burton R.S."/>
        </authorList>
    </citation>
    <scope>NUCLEOTIDE SEQUENCE [LARGE SCALE GENOMIC DNA]</scope>
    <source>
        <strain evidence="16 17">San Diego</strain>
    </source>
</reference>
<keyword evidence="11" id="KW-0469">Meiosis</keyword>
<keyword evidence="8" id="KW-0969">Cilium</keyword>
<keyword evidence="7 14" id="KW-0175">Coiled coil</keyword>
<comment type="function">
    <text evidence="13">Microtubule inner protein (MIP) part of the dynein-decorated doublet microtubules (DMTs) in cilia axoneme, which is required for motile cilia beating. May play a role in the control of meiotic division and germ cell differentiation through regulation of pairing and recombination during meiosis. Required for sperm flagella assembly. May play a role in the assembly and function of the outer dynein arm-docking complex (ODA-DC). ODA-DC mediates outer dynein arms (ODA) binding onto the axonemal doublet microtubules.</text>
</comment>
<evidence type="ECO:0000256" key="6">
    <source>
        <dbReference type="ARBA" id="ARBA00022846"/>
    </source>
</evidence>
<evidence type="ECO:0000259" key="15">
    <source>
        <dbReference type="Pfam" id="PF13868"/>
    </source>
</evidence>
<dbReference type="GO" id="GO:0051321">
    <property type="term" value="P:meiotic cell cycle"/>
    <property type="evidence" value="ECO:0007669"/>
    <property type="project" value="UniProtKB-KW"/>
</dbReference>
<evidence type="ECO:0000256" key="4">
    <source>
        <dbReference type="ARBA" id="ARBA00014813"/>
    </source>
</evidence>
<evidence type="ECO:0000256" key="1">
    <source>
        <dbReference type="ARBA" id="ARBA00004123"/>
    </source>
</evidence>
<evidence type="ECO:0000256" key="2">
    <source>
        <dbReference type="ARBA" id="ARBA00004611"/>
    </source>
</evidence>
<gene>
    <name evidence="16" type="ORF">TCAL_09582</name>
</gene>
<keyword evidence="10" id="KW-0539">Nucleus</keyword>
<dbReference type="PANTHER" id="PTHR19265:SF0">
    <property type="entry name" value="MEIOSIS-SPECIFIC NUCLEAR STRUCTURAL PROTEIN 1"/>
    <property type="match status" value="1"/>
</dbReference>
<evidence type="ECO:0000313" key="16">
    <source>
        <dbReference type="EMBL" id="TRY76890.1"/>
    </source>
</evidence>
<sequence length="388" mass="47986">MASLRSDRNLADAKKREWIRQNDPELRHLQNKIDRAYISQDLRRQLVERQKSQEVRERQHLQEIQEQRALIEEDLAFCQQQDQLRHVKRYQYGQDLERQLVEQERNRKSAANHQSEFDKNIIEEVVAQVQEVERKRIQAKIDEQTRVKEDIDKHLTQRDQWRQDELRKDALEEQKVCLYLKEKAVWVQQQEKLFQERRKRRDHHIGLLAQKLQSTNNWKEWQHDVFWQYQHLQKDSQERRDEHLRQLAQRQKKSQIQELLKQDYEAKQHELARQKTRARLEDQVWQKWMDQMKREQDQAEMDRWSQQRRSWRNDWEHTKQLAQAKSEQERRANQEARHIEKNEIAKRTQIWREERLKIIREHYHKLGESFPTSVLRPEDIDLIATNLP</sequence>
<evidence type="ECO:0000256" key="9">
    <source>
        <dbReference type="ARBA" id="ARBA00023212"/>
    </source>
</evidence>
<evidence type="ECO:0000313" key="17">
    <source>
        <dbReference type="Proteomes" id="UP000318571"/>
    </source>
</evidence>
<name>A0A553PGT3_TIGCA</name>
<dbReference type="Proteomes" id="UP000318571">
    <property type="component" value="Chromosome 5"/>
</dbReference>
<keyword evidence="5" id="KW-0963">Cytoplasm</keyword>
<dbReference type="OMA" id="FANEHRV"/>
<dbReference type="GO" id="GO:0005634">
    <property type="term" value="C:nucleus"/>
    <property type="evidence" value="ECO:0007669"/>
    <property type="project" value="UniProtKB-SubCell"/>
</dbReference>
<organism evidence="16 17">
    <name type="scientific">Tigriopus californicus</name>
    <name type="common">Marine copepod</name>
    <dbReference type="NCBI Taxonomy" id="6832"/>
    <lineage>
        <taxon>Eukaryota</taxon>
        <taxon>Metazoa</taxon>
        <taxon>Ecdysozoa</taxon>
        <taxon>Arthropoda</taxon>
        <taxon>Crustacea</taxon>
        <taxon>Multicrustacea</taxon>
        <taxon>Hexanauplia</taxon>
        <taxon>Copepoda</taxon>
        <taxon>Harpacticoida</taxon>
        <taxon>Harpacticidae</taxon>
        <taxon>Tigriopus</taxon>
    </lineage>
</organism>
<comment type="subcellular location">
    <subcellularLocation>
        <location evidence="2">Cytoplasm</location>
        <location evidence="2">Cytoskeleton</location>
        <location evidence="2">Flagellum axoneme</location>
    </subcellularLocation>
    <subcellularLocation>
        <location evidence="1">Nucleus</location>
    </subcellularLocation>
</comment>
<evidence type="ECO:0000256" key="12">
    <source>
        <dbReference type="ARBA" id="ARBA00023273"/>
    </source>
</evidence>
<feature type="domain" description="Trichohyalin-plectin-homology" evidence="15">
    <location>
        <begin position="19"/>
        <end position="368"/>
    </location>
</feature>
<proteinExistence type="inferred from homology"/>
<evidence type="ECO:0000256" key="10">
    <source>
        <dbReference type="ARBA" id="ARBA00023242"/>
    </source>
</evidence>
<dbReference type="EMBL" id="VCGU01000004">
    <property type="protein sequence ID" value="TRY76890.1"/>
    <property type="molecule type" value="Genomic_DNA"/>
</dbReference>
<dbReference type="InterPro" id="IPR043597">
    <property type="entry name" value="TPH_dom"/>
</dbReference>
<accession>A0A553PGT3</accession>
<evidence type="ECO:0000256" key="3">
    <source>
        <dbReference type="ARBA" id="ARBA00009158"/>
    </source>
</evidence>
<keyword evidence="17" id="KW-1185">Reference proteome</keyword>
<keyword evidence="12" id="KW-0966">Cell projection</keyword>
<protein>
    <recommendedName>
        <fullName evidence="4">Meiosis-specific nuclear structural protein 1</fullName>
    </recommendedName>
</protein>
<comment type="similarity">
    <text evidence="3">Belongs to the MNS1 family.</text>
</comment>
<evidence type="ECO:0000256" key="14">
    <source>
        <dbReference type="SAM" id="Coils"/>
    </source>
</evidence>
<evidence type="ECO:0000256" key="11">
    <source>
        <dbReference type="ARBA" id="ARBA00023254"/>
    </source>
</evidence>
<dbReference type="PANTHER" id="PTHR19265">
    <property type="entry name" value="MEIOSIS-SPECIFIC NUCLEAR STRUCTURAL PROTEIN 1"/>
    <property type="match status" value="1"/>
</dbReference>
<evidence type="ECO:0000256" key="13">
    <source>
        <dbReference type="ARBA" id="ARBA00046114"/>
    </source>
</evidence>
<dbReference type="Pfam" id="PF13868">
    <property type="entry name" value="TPH"/>
    <property type="match status" value="1"/>
</dbReference>
<dbReference type="AlphaFoldDB" id="A0A553PGT3"/>
<evidence type="ECO:0000256" key="8">
    <source>
        <dbReference type="ARBA" id="ARBA00023069"/>
    </source>
</evidence>
<evidence type="ECO:0000256" key="7">
    <source>
        <dbReference type="ARBA" id="ARBA00023054"/>
    </source>
</evidence>
<dbReference type="STRING" id="6832.A0A553PGT3"/>
<feature type="coiled-coil region" evidence="14">
    <location>
        <begin position="47"/>
        <end position="142"/>
    </location>
</feature>